<sequence>MHPVLKASDHPLCRELIKQLEDCHYHHKVLKFFGKCNACKRELDQCLAKELLVKRELNYLASEARRPRSPASSQSN</sequence>
<dbReference type="Proteomes" id="UP000007014">
    <property type="component" value="Chromosome 14"/>
</dbReference>
<evidence type="ECO:0000256" key="5">
    <source>
        <dbReference type="RuleBase" id="RU364104"/>
    </source>
</evidence>
<dbReference type="Pfam" id="PF08583">
    <property type="entry name" value="Cmc1"/>
    <property type="match status" value="1"/>
</dbReference>
<dbReference type="Gramene" id="CMN287CT">
    <property type="protein sequence ID" value="CMN287CT"/>
    <property type="gene ID" value="CMN287C"/>
</dbReference>
<evidence type="ECO:0000256" key="4">
    <source>
        <dbReference type="ARBA" id="ARBA00023157"/>
    </source>
</evidence>
<evidence type="ECO:0000313" key="7">
    <source>
        <dbReference type="Proteomes" id="UP000007014"/>
    </source>
</evidence>
<comment type="subcellular location">
    <subcellularLocation>
        <location evidence="1 5">Mitochondrion</location>
    </subcellularLocation>
</comment>
<evidence type="ECO:0000256" key="1">
    <source>
        <dbReference type="ARBA" id="ARBA00004173"/>
    </source>
</evidence>
<dbReference type="OMA" id="HSEKPIG"/>
<protein>
    <recommendedName>
        <fullName evidence="5">COX assembly mitochondrial protein</fullName>
    </recommendedName>
</protein>
<evidence type="ECO:0000313" key="6">
    <source>
        <dbReference type="EMBL" id="BAM81362.1"/>
    </source>
</evidence>
<proteinExistence type="inferred from homology"/>
<comment type="similarity">
    <text evidence="2 5">Belongs to the CMC family.</text>
</comment>
<dbReference type="InterPro" id="IPR013892">
    <property type="entry name" value="Cyt_c_biogenesis_Cmc1-like"/>
</dbReference>
<evidence type="ECO:0000256" key="2">
    <source>
        <dbReference type="ARBA" id="ARBA00007347"/>
    </source>
</evidence>
<dbReference type="PANTHER" id="PTHR22977:SF1">
    <property type="entry name" value="COX ASSEMBLY MITOCHONDRIAL PROTEIN 2 HOMOLOG"/>
    <property type="match status" value="1"/>
</dbReference>
<accession>M1VEN2</accession>
<keyword evidence="3 5" id="KW-0496">Mitochondrion</keyword>
<dbReference type="KEGG" id="cme:CYME_CMN287C"/>
<reference evidence="6 7" key="2">
    <citation type="journal article" date="2007" name="BMC Biol.">
        <title>A 100%-complete sequence reveals unusually simple genomic features in the hot-spring red alga Cyanidioschyzon merolae.</title>
        <authorList>
            <person name="Nozaki H."/>
            <person name="Takano H."/>
            <person name="Misumi O."/>
            <person name="Terasawa K."/>
            <person name="Matsuzaki M."/>
            <person name="Maruyama S."/>
            <person name="Nishida K."/>
            <person name="Yagisawa F."/>
            <person name="Yoshida Y."/>
            <person name="Fujiwara T."/>
            <person name="Takio S."/>
            <person name="Tamura K."/>
            <person name="Chung S.J."/>
            <person name="Nakamura S."/>
            <person name="Kuroiwa H."/>
            <person name="Tanaka K."/>
            <person name="Sato N."/>
            <person name="Kuroiwa T."/>
        </authorList>
    </citation>
    <scope>NUCLEOTIDE SEQUENCE [LARGE SCALE GENOMIC DNA]</scope>
    <source>
        <strain evidence="6 7">10D</strain>
    </source>
</reference>
<dbReference type="PANTHER" id="PTHR22977">
    <property type="entry name" value="COX ASSEMBLY MITOCHONDRIAL PROTEIN"/>
    <property type="match status" value="1"/>
</dbReference>
<dbReference type="GeneID" id="16995442"/>
<dbReference type="GO" id="GO:0005739">
    <property type="term" value="C:mitochondrion"/>
    <property type="evidence" value="ECO:0007669"/>
    <property type="project" value="UniProtKB-SubCell"/>
</dbReference>
<dbReference type="RefSeq" id="XP_005537398.1">
    <property type="nucleotide sequence ID" value="XM_005537341.1"/>
</dbReference>
<evidence type="ECO:0000256" key="3">
    <source>
        <dbReference type="ARBA" id="ARBA00023128"/>
    </source>
</evidence>
<gene>
    <name evidence="6" type="ORF">CYME_CMN287C</name>
</gene>
<name>M1VEN2_CYAM1</name>
<dbReference type="HOGENOM" id="CLU_169286_0_0_1"/>
<keyword evidence="4" id="KW-1015">Disulfide bond</keyword>
<keyword evidence="7" id="KW-1185">Reference proteome</keyword>
<dbReference type="EMBL" id="AP006496">
    <property type="protein sequence ID" value="BAM81362.1"/>
    <property type="molecule type" value="Genomic_DNA"/>
</dbReference>
<dbReference type="AlphaFoldDB" id="M1VEN2"/>
<reference evidence="6 7" key="1">
    <citation type="journal article" date="2004" name="Nature">
        <title>Genome sequence of the ultrasmall unicellular red alga Cyanidioschyzon merolae 10D.</title>
        <authorList>
            <person name="Matsuzaki M."/>
            <person name="Misumi O."/>
            <person name="Shin-i T."/>
            <person name="Maruyama S."/>
            <person name="Takahara M."/>
            <person name="Miyagishima S."/>
            <person name="Mori T."/>
            <person name="Nishida K."/>
            <person name="Yagisawa F."/>
            <person name="Nishida K."/>
            <person name="Yoshida Y."/>
            <person name="Nishimura Y."/>
            <person name="Nakao S."/>
            <person name="Kobayashi T."/>
            <person name="Momoyama Y."/>
            <person name="Higashiyama T."/>
            <person name="Minoda A."/>
            <person name="Sano M."/>
            <person name="Nomoto H."/>
            <person name="Oishi K."/>
            <person name="Hayashi H."/>
            <person name="Ohta F."/>
            <person name="Nishizaka S."/>
            <person name="Haga S."/>
            <person name="Miura S."/>
            <person name="Morishita T."/>
            <person name="Kabeya Y."/>
            <person name="Terasawa K."/>
            <person name="Suzuki Y."/>
            <person name="Ishii Y."/>
            <person name="Asakawa S."/>
            <person name="Takano H."/>
            <person name="Ohta N."/>
            <person name="Kuroiwa H."/>
            <person name="Tanaka K."/>
            <person name="Shimizu N."/>
            <person name="Sugano S."/>
            <person name="Sato N."/>
            <person name="Nozaki H."/>
            <person name="Ogasawara N."/>
            <person name="Kohara Y."/>
            <person name="Kuroiwa T."/>
        </authorList>
    </citation>
    <scope>NUCLEOTIDE SEQUENCE [LARGE SCALE GENOMIC DNA]</scope>
    <source>
        <strain evidence="6 7">10D</strain>
    </source>
</reference>
<organism evidence="6 7">
    <name type="scientific">Cyanidioschyzon merolae (strain NIES-3377 / 10D)</name>
    <name type="common">Unicellular red alga</name>
    <dbReference type="NCBI Taxonomy" id="280699"/>
    <lineage>
        <taxon>Eukaryota</taxon>
        <taxon>Rhodophyta</taxon>
        <taxon>Bangiophyceae</taxon>
        <taxon>Cyanidiales</taxon>
        <taxon>Cyanidiaceae</taxon>
        <taxon>Cyanidioschyzon</taxon>
    </lineage>
</organism>